<evidence type="ECO:0000256" key="8">
    <source>
        <dbReference type="ARBA" id="ARBA00023136"/>
    </source>
</evidence>
<dbReference type="PANTHER" id="PTHR11690:SF248">
    <property type="entry name" value="PICKPOCKET 17, ISOFORM A"/>
    <property type="match status" value="1"/>
</dbReference>
<evidence type="ECO:0000256" key="2">
    <source>
        <dbReference type="ARBA" id="ARBA00022448"/>
    </source>
</evidence>
<reference evidence="14" key="3">
    <citation type="submission" date="2015-06" db="UniProtKB">
        <authorList>
            <consortium name="EnsemblMetazoa"/>
        </authorList>
    </citation>
    <scope>IDENTIFICATION</scope>
</reference>
<evidence type="ECO:0000256" key="7">
    <source>
        <dbReference type="ARBA" id="ARBA00023065"/>
    </source>
</evidence>
<dbReference type="GO" id="GO:0035725">
    <property type="term" value="P:sodium ion transmembrane transport"/>
    <property type="evidence" value="ECO:0000318"/>
    <property type="project" value="GO_Central"/>
</dbReference>
<dbReference type="Proteomes" id="UP000015101">
    <property type="component" value="Unassembled WGS sequence"/>
</dbReference>
<reference evidence="13 15" key="2">
    <citation type="journal article" date="2013" name="Nature">
        <title>Insights into bilaterian evolution from three spiralian genomes.</title>
        <authorList>
            <person name="Simakov O."/>
            <person name="Marletaz F."/>
            <person name="Cho S.J."/>
            <person name="Edsinger-Gonzales E."/>
            <person name="Havlak P."/>
            <person name="Hellsten U."/>
            <person name="Kuo D.H."/>
            <person name="Larsson T."/>
            <person name="Lv J."/>
            <person name="Arendt D."/>
            <person name="Savage R."/>
            <person name="Osoegawa K."/>
            <person name="de Jong P."/>
            <person name="Grimwood J."/>
            <person name="Chapman J.A."/>
            <person name="Shapiro H."/>
            <person name="Aerts A."/>
            <person name="Otillar R.P."/>
            <person name="Terry A.Y."/>
            <person name="Boore J.L."/>
            <person name="Grigoriev I.V."/>
            <person name="Lindberg D.R."/>
            <person name="Seaver E.C."/>
            <person name="Weisblat D.A."/>
            <person name="Putnam N.H."/>
            <person name="Rokhsar D.S."/>
        </authorList>
    </citation>
    <scope>NUCLEOTIDE SEQUENCE</scope>
</reference>
<evidence type="ECO:0000256" key="11">
    <source>
        <dbReference type="RuleBase" id="RU000679"/>
    </source>
</evidence>
<keyword evidence="15" id="KW-1185">Reference proteome</keyword>
<keyword evidence="4 11" id="KW-0812">Transmembrane</keyword>
<dbReference type="CTD" id="20200727"/>
<evidence type="ECO:0000256" key="9">
    <source>
        <dbReference type="ARBA" id="ARBA00023201"/>
    </source>
</evidence>
<dbReference type="InterPro" id="IPR001873">
    <property type="entry name" value="ENaC"/>
</dbReference>
<evidence type="ECO:0000256" key="6">
    <source>
        <dbReference type="ARBA" id="ARBA00023053"/>
    </source>
</evidence>
<dbReference type="GeneID" id="20200727"/>
<dbReference type="GO" id="GO:0005886">
    <property type="term" value="C:plasma membrane"/>
    <property type="evidence" value="ECO:0000318"/>
    <property type="project" value="GO_Central"/>
</dbReference>
<dbReference type="OrthoDB" id="6238402at2759"/>
<evidence type="ECO:0000313" key="13">
    <source>
        <dbReference type="EMBL" id="ESN92782.1"/>
    </source>
</evidence>
<sequence length="535" mass="61633">MYSDFKAELVSYAENTTIRGVPRFVKTKDPVLKKLWVLFLIACTVTLTFFLYVAISKYNYWPIRTKYGEKVEGKIAFPDITICNLDSFAAGYPEILPIEEFLLLFFKNKKMILEHLVKNESFSQSYAQKIYEEFNSITGYILNIPKNCDIKMDCPDFIIQCQIHQSNWPDDNKDCSNYFEKHWSPNYYVCYTLKTSKLQTLSNNMSVRGLYLMLNIGPPSVKQIPYQYSFTRSQARGVQVDVHRSGTPPSPKNGFSVAPGTENIVTIVQTEKHRLDKPYNKFGCTAETILNVSPNEFYTRDSCIEFCKQKNILKNCGCVSHYLEVPLSYMNTTNMCGNFSLDSDQIKEHGFNVFLMNKNVSDNFQCSQKFLKGTCESSCLTPCDETIYGTFLSTASWPQNSLQIDLFENFIYEKNCTKTHPEVAKRYKLYTDILEHFYESNLTMTDAINTNLKATSMKLNQIQESFLTIKFIIKEDIPYYDIEEAAYTWDTMVGVVGGMLSLWLGVSAATFMEVVDFVYRLLMKRCQKKSNTVAI</sequence>
<protein>
    <submittedName>
        <fullName evidence="13 14">Uncharacterized protein</fullName>
    </submittedName>
</protein>
<dbReference type="HOGENOM" id="CLU_020415_2_0_1"/>
<keyword evidence="5 12" id="KW-1133">Transmembrane helix</keyword>
<dbReference type="EnsemblMetazoa" id="HelroT164895">
    <property type="protein sequence ID" value="HelroP164895"/>
    <property type="gene ID" value="HelroG164895"/>
</dbReference>
<dbReference type="PRINTS" id="PR01078">
    <property type="entry name" value="AMINACHANNEL"/>
</dbReference>
<dbReference type="eggNOG" id="KOG4294">
    <property type="taxonomic scope" value="Eukaryota"/>
</dbReference>
<reference evidence="15" key="1">
    <citation type="submission" date="2012-12" db="EMBL/GenBank/DDBJ databases">
        <authorList>
            <person name="Hellsten U."/>
            <person name="Grimwood J."/>
            <person name="Chapman J.A."/>
            <person name="Shapiro H."/>
            <person name="Aerts A."/>
            <person name="Otillar R.P."/>
            <person name="Terry A.Y."/>
            <person name="Boore J.L."/>
            <person name="Simakov O."/>
            <person name="Marletaz F."/>
            <person name="Cho S.-J."/>
            <person name="Edsinger-Gonzales E."/>
            <person name="Havlak P."/>
            <person name="Kuo D.-H."/>
            <person name="Larsson T."/>
            <person name="Lv J."/>
            <person name="Arendt D."/>
            <person name="Savage R."/>
            <person name="Osoegawa K."/>
            <person name="de Jong P."/>
            <person name="Lindberg D.R."/>
            <person name="Seaver E.C."/>
            <person name="Weisblat D.A."/>
            <person name="Putnam N.H."/>
            <person name="Grigoriev I.V."/>
            <person name="Rokhsar D.S."/>
        </authorList>
    </citation>
    <scope>NUCLEOTIDE SEQUENCE</scope>
</reference>
<dbReference type="RefSeq" id="XP_009029082.1">
    <property type="nucleotide sequence ID" value="XM_009030834.1"/>
</dbReference>
<keyword evidence="7 11" id="KW-0406">Ion transport</keyword>
<feature type="transmembrane region" description="Helical" evidence="12">
    <location>
        <begin position="35"/>
        <end position="55"/>
    </location>
</feature>
<dbReference type="Pfam" id="PF00858">
    <property type="entry name" value="ASC"/>
    <property type="match status" value="1"/>
</dbReference>
<keyword evidence="3 11" id="KW-0894">Sodium channel</keyword>
<name>T1EVX7_HELRO</name>
<organism evidence="14 15">
    <name type="scientific">Helobdella robusta</name>
    <name type="common">Californian leech</name>
    <dbReference type="NCBI Taxonomy" id="6412"/>
    <lineage>
        <taxon>Eukaryota</taxon>
        <taxon>Metazoa</taxon>
        <taxon>Spiralia</taxon>
        <taxon>Lophotrochozoa</taxon>
        <taxon>Annelida</taxon>
        <taxon>Clitellata</taxon>
        <taxon>Hirudinea</taxon>
        <taxon>Rhynchobdellida</taxon>
        <taxon>Glossiphoniidae</taxon>
        <taxon>Helobdella</taxon>
    </lineage>
</organism>
<dbReference type="Gene3D" id="2.60.470.10">
    <property type="entry name" value="Acid-sensing ion channels like domains"/>
    <property type="match status" value="1"/>
</dbReference>
<evidence type="ECO:0000256" key="5">
    <source>
        <dbReference type="ARBA" id="ARBA00022989"/>
    </source>
</evidence>
<dbReference type="EMBL" id="KB097639">
    <property type="protein sequence ID" value="ESN92782.1"/>
    <property type="molecule type" value="Genomic_DNA"/>
</dbReference>
<comment type="similarity">
    <text evidence="11">Belongs to the amiloride-sensitive sodium channel (TC 1.A.6) family.</text>
</comment>
<dbReference type="EMBL" id="AMQM01001875">
    <property type="status" value="NOT_ANNOTATED_CDS"/>
    <property type="molecule type" value="Genomic_DNA"/>
</dbReference>
<evidence type="ECO:0000256" key="12">
    <source>
        <dbReference type="SAM" id="Phobius"/>
    </source>
</evidence>
<keyword evidence="8 12" id="KW-0472">Membrane</keyword>
<evidence type="ECO:0000256" key="1">
    <source>
        <dbReference type="ARBA" id="ARBA00004141"/>
    </source>
</evidence>
<keyword evidence="2 11" id="KW-0813">Transport</keyword>
<dbReference type="KEGG" id="hro:HELRODRAFT_164895"/>
<comment type="subcellular location">
    <subcellularLocation>
        <location evidence="1">Membrane</location>
        <topology evidence="1">Multi-pass membrane protein</topology>
    </subcellularLocation>
</comment>
<evidence type="ECO:0000256" key="4">
    <source>
        <dbReference type="ARBA" id="ARBA00022692"/>
    </source>
</evidence>
<evidence type="ECO:0000313" key="15">
    <source>
        <dbReference type="Proteomes" id="UP000015101"/>
    </source>
</evidence>
<gene>
    <name evidence="14" type="primary">20200727</name>
    <name evidence="13" type="ORF">HELRODRAFT_164895</name>
</gene>
<accession>T1EVX7</accession>
<keyword evidence="9 11" id="KW-0739">Sodium transport</keyword>
<dbReference type="AlphaFoldDB" id="T1EVX7"/>
<dbReference type="GO" id="GO:0015280">
    <property type="term" value="F:ligand-gated sodium channel activity"/>
    <property type="evidence" value="ECO:0000318"/>
    <property type="project" value="GO_Central"/>
</dbReference>
<feature type="transmembrane region" description="Helical" evidence="12">
    <location>
        <begin position="500"/>
        <end position="519"/>
    </location>
</feature>
<dbReference type="InParanoid" id="T1EVX7"/>
<evidence type="ECO:0000313" key="14">
    <source>
        <dbReference type="EnsemblMetazoa" id="HelroP164895"/>
    </source>
</evidence>
<evidence type="ECO:0000256" key="10">
    <source>
        <dbReference type="ARBA" id="ARBA00023303"/>
    </source>
</evidence>
<proteinExistence type="inferred from homology"/>
<keyword evidence="10 11" id="KW-0407">Ion channel</keyword>
<dbReference type="PANTHER" id="PTHR11690">
    <property type="entry name" value="AMILORIDE-SENSITIVE SODIUM CHANNEL-RELATED"/>
    <property type="match status" value="1"/>
</dbReference>
<keyword evidence="6" id="KW-0915">Sodium</keyword>
<evidence type="ECO:0000256" key="3">
    <source>
        <dbReference type="ARBA" id="ARBA00022461"/>
    </source>
</evidence>